<comment type="caution">
    <text evidence="10">The sequence shown here is derived from an EMBL/GenBank/DDBJ whole genome shotgun (WGS) entry which is preliminary data.</text>
</comment>
<dbReference type="InterPro" id="IPR043134">
    <property type="entry name" value="GTP-CH-I_N"/>
</dbReference>
<dbReference type="InterPro" id="IPR020602">
    <property type="entry name" value="GTP_CycHdrlase_I_dom"/>
</dbReference>
<evidence type="ECO:0000259" key="9">
    <source>
        <dbReference type="Pfam" id="PF01227"/>
    </source>
</evidence>
<sequence length="195" mass="22066">MPVHNTEKPTDSLEAHVRAILEALGEDPDREGLENTPARVAKAWTFLTGGYREDPDKIINGALFTEDYQEMIVEKDIDFYSLCEHHMLPFHGKAHVGYIPRKKIVGVSKLARLVDAYARRLQVQERLTNQIAHTIMDRINPLGAAVVMEAEHMCMRMRGVQKQNSTIVTSALLGAFRTQEKTRAEFMNLIRGHAS</sequence>
<dbReference type="GO" id="GO:0005737">
    <property type="term" value="C:cytoplasm"/>
    <property type="evidence" value="ECO:0007669"/>
    <property type="project" value="TreeGrafter"/>
</dbReference>
<dbReference type="GO" id="GO:0008270">
    <property type="term" value="F:zinc ion binding"/>
    <property type="evidence" value="ECO:0007669"/>
    <property type="project" value="TreeGrafter"/>
</dbReference>
<dbReference type="NCBIfam" id="TIGR00063">
    <property type="entry name" value="folE"/>
    <property type="match status" value="1"/>
</dbReference>
<dbReference type="NCBIfam" id="NF006826">
    <property type="entry name" value="PRK09347.1-3"/>
    <property type="match status" value="1"/>
</dbReference>
<feature type="domain" description="GTP cyclohydrolase I" evidence="9">
    <location>
        <begin position="14"/>
        <end position="191"/>
    </location>
</feature>
<reference evidence="10" key="1">
    <citation type="submission" date="2023-03" db="EMBL/GenBank/DDBJ databases">
        <authorList>
            <person name="Steffen K."/>
            <person name="Cardenas P."/>
        </authorList>
    </citation>
    <scope>NUCLEOTIDE SEQUENCE</scope>
</reference>
<evidence type="ECO:0000256" key="1">
    <source>
        <dbReference type="ARBA" id="ARBA00001052"/>
    </source>
</evidence>
<keyword evidence="7" id="KW-0783">Tetrahydrobiopterin biosynthesis</keyword>
<dbReference type="GO" id="GO:0046654">
    <property type="term" value="P:tetrahydrofolate biosynthetic process"/>
    <property type="evidence" value="ECO:0007669"/>
    <property type="project" value="InterPro"/>
</dbReference>
<dbReference type="Gene3D" id="3.30.1130.10">
    <property type="match status" value="1"/>
</dbReference>
<dbReference type="InterPro" id="IPR018234">
    <property type="entry name" value="GTP_CycHdrlase_I_CS"/>
</dbReference>
<evidence type="ECO:0000256" key="8">
    <source>
        <dbReference type="ARBA" id="ARBA00030854"/>
    </source>
</evidence>
<evidence type="ECO:0000256" key="2">
    <source>
        <dbReference type="ARBA" id="ARBA00005080"/>
    </source>
</evidence>
<comment type="catalytic activity">
    <reaction evidence="1">
        <text>GTP + H2O = 7,8-dihydroneopterin 3'-triphosphate + formate + H(+)</text>
        <dbReference type="Rhea" id="RHEA:17473"/>
        <dbReference type="ChEBI" id="CHEBI:15377"/>
        <dbReference type="ChEBI" id="CHEBI:15378"/>
        <dbReference type="ChEBI" id="CHEBI:15740"/>
        <dbReference type="ChEBI" id="CHEBI:37565"/>
        <dbReference type="ChEBI" id="CHEBI:58462"/>
        <dbReference type="EC" id="3.5.4.16"/>
    </reaction>
</comment>
<gene>
    <name evidence="10" type="ORF">GBAR_LOCUS7739</name>
</gene>
<evidence type="ECO:0000313" key="11">
    <source>
        <dbReference type="Proteomes" id="UP001174909"/>
    </source>
</evidence>
<evidence type="ECO:0000256" key="3">
    <source>
        <dbReference type="ARBA" id="ARBA00008085"/>
    </source>
</evidence>
<dbReference type="GO" id="GO:0006729">
    <property type="term" value="P:tetrahydrobiopterin biosynthetic process"/>
    <property type="evidence" value="ECO:0007669"/>
    <property type="project" value="UniProtKB-KW"/>
</dbReference>
<dbReference type="InterPro" id="IPR001474">
    <property type="entry name" value="GTP_CycHdrlase_I"/>
</dbReference>
<dbReference type="Pfam" id="PF01227">
    <property type="entry name" value="GTP_cyclohydroI"/>
    <property type="match status" value="1"/>
</dbReference>
<dbReference type="GO" id="GO:0005525">
    <property type="term" value="F:GTP binding"/>
    <property type="evidence" value="ECO:0007669"/>
    <property type="project" value="TreeGrafter"/>
</dbReference>
<evidence type="ECO:0000256" key="4">
    <source>
        <dbReference type="ARBA" id="ARBA00012715"/>
    </source>
</evidence>
<dbReference type="Proteomes" id="UP001174909">
    <property type="component" value="Unassembled WGS sequence"/>
</dbReference>
<evidence type="ECO:0000256" key="7">
    <source>
        <dbReference type="ARBA" id="ARBA00023007"/>
    </source>
</evidence>
<organism evidence="10 11">
    <name type="scientific">Geodia barretti</name>
    <name type="common">Barrett's horny sponge</name>
    <dbReference type="NCBI Taxonomy" id="519541"/>
    <lineage>
        <taxon>Eukaryota</taxon>
        <taxon>Metazoa</taxon>
        <taxon>Porifera</taxon>
        <taxon>Demospongiae</taxon>
        <taxon>Heteroscleromorpha</taxon>
        <taxon>Tetractinellida</taxon>
        <taxon>Astrophorina</taxon>
        <taxon>Geodiidae</taxon>
        <taxon>Geodia</taxon>
    </lineage>
</organism>
<comment type="similarity">
    <text evidence="3">Belongs to the GTP cyclohydrolase I family.</text>
</comment>
<accession>A0AA35WEX4</accession>
<dbReference type="SUPFAM" id="SSF55620">
    <property type="entry name" value="Tetrahydrobiopterin biosynthesis enzymes-like"/>
    <property type="match status" value="1"/>
</dbReference>
<keyword evidence="6" id="KW-0378">Hydrolase</keyword>
<name>A0AA35WEX4_GEOBA</name>
<dbReference type="PANTHER" id="PTHR11109">
    <property type="entry name" value="GTP CYCLOHYDROLASE I"/>
    <property type="match status" value="1"/>
</dbReference>
<dbReference type="NCBIfam" id="NF006825">
    <property type="entry name" value="PRK09347.1-2"/>
    <property type="match status" value="1"/>
</dbReference>
<evidence type="ECO:0000256" key="5">
    <source>
        <dbReference type="ARBA" id="ARBA00017272"/>
    </source>
</evidence>
<dbReference type="Gene3D" id="1.10.286.10">
    <property type="match status" value="1"/>
</dbReference>
<dbReference type="AlphaFoldDB" id="A0AA35WEX4"/>
<evidence type="ECO:0000256" key="6">
    <source>
        <dbReference type="ARBA" id="ARBA00022801"/>
    </source>
</evidence>
<dbReference type="HAMAP" id="MF_00223">
    <property type="entry name" value="FolE"/>
    <property type="match status" value="1"/>
</dbReference>
<dbReference type="PROSITE" id="PS00859">
    <property type="entry name" value="GTP_CYCLOHYDROL_1_1"/>
    <property type="match status" value="1"/>
</dbReference>
<dbReference type="CDD" id="cd00642">
    <property type="entry name" value="GTP_cyclohydro1"/>
    <property type="match status" value="1"/>
</dbReference>
<protein>
    <recommendedName>
        <fullName evidence="5">GTP cyclohydrolase 1</fullName>
        <ecNumber evidence="4">3.5.4.16</ecNumber>
    </recommendedName>
    <alternativeName>
        <fullName evidence="8">GTP cyclohydrolase I</fullName>
    </alternativeName>
</protein>
<dbReference type="EC" id="3.5.4.16" evidence="4"/>
<dbReference type="FunFam" id="3.30.1130.10:FF:000001">
    <property type="entry name" value="GTP cyclohydrolase 1"/>
    <property type="match status" value="1"/>
</dbReference>
<dbReference type="GO" id="GO:0003934">
    <property type="term" value="F:GTP cyclohydrolase I activity"/>
    <property type="evidence" value="ECO:0007669"/>
    <property type="project" value="UniProtKB-EC"/>
</dbReference>
<evidence type="ECO:0000313" key="10">
    <source>
        <dbReference type="EMBL" id="CAI8012040.1"/>
    </source>
</evidence>
<comment type="pathway">
    <text evidence="2">Cofactor biosynthesis; 7,8-dihydroneopterin triphosphate biosynthesis; 7,8-dihydroneopterin triphosphate from GTP: step 1/1.</text>
</comment>
<dbReference type="PROSITE" id="PS00860">
    <property type="entry name" value="GTP_CYCLOHYDROL_1_2"/>
    <property type="match status" value="1"/>
</dbReference>
<proteinExistence type="inferred from homology"/>
<dbReference type="InterPro" id="IPR043133">
    <property type="entry name" value="GTP-CH-I_C/QueF"/>
</dbReference>
<dbReference type="PANTHER" id="PTHR11109:SF7">
    <property type="entry name" value="GTP CYCLOHYDROLASE 1"/>
    <property type="match status" value="1"/>
</dbReference>
<keyword evidence="11" id="KW-1185">Reference proteome</keyword>
<dbReference type="EMBL" id="CASHTH010001148">
    <property type="protein sequence ID" value="CAI8012040.1"/>
    <property type="molecule type" value="Genomic_DNA"/>
</dbReference>